<evidence type="ECO:0000256" key="1">
    <source>
        <dbReference type="SAM" id="SignalP"/>
    </source>
</evidence>
<comment type="caution">
    <text evidence="3">The sequence shown here is derived from an EMBL/GenBank/DDBJ whole genome shotgun (WGS) entry which is preliminary data.</text>
</comment>
<keyword evidence="4" id="KW-1185">Reference proteome</keyword>
<name>A0A437RQK7_9BURK</name>
<dbReference type="AlphaFoldDB" id="A0A437RQK7"/>
<proteinExistence type="predicted"/>
<dbReference type="InterPro" id="IPR024079">
    <property type="entry name" value="MetalloPept_cat_dom_sf"/>
</dbReference>
<accession>A0A437RQK7</accession>
<dbReference type="Gene3D" id="3.40.390.10">
    <property type="entry name" value="Collagenase (Catalytic Domain)"/>
    <property type="match status" value="1"/>
</dbReference>
<evidence type="ECO:0000259" key="2">
    <source>
        <dbReference type="Pfam" id="PF07589"/>
    </source>
</evidence>
<gene>
    <name evidence="3" type="ORF">EOE66_00200</name>
</gene>
<evidence type="ECO:0000313" key="4">
    <source>
        <dbReference type="Proteomes" id="UP000285575"/>
    </source>
</evidence>
<organism evidence="3 4">
    <name type="scientific">Rubrivivax rivuli</name>
    <dbReference type="NCBI Taxonomy" id="1862385"/>
    <lineage>
        <taxon>Bacteria</taxon>
        <taxon>Pseudomonadati</taxon>
        <taxon>Pseudomonadota</taxon>
        <taxon>Betaproteobacteria</taxon>
        <taxon>Burkholderiales</taxon>
        <taxon>Sphaerotilaceae</taxon>
        <taxon>Rubrivivax</taxon>
    </lineage>
</organism>
<dbReference type="GO" id="GO:0008237">
    <property type="term" value="F:metallopeptidase activity"/>
    <property type="evidence" value="ECO:0007669"/>
    <property type="project" value="InterPro"/>
</dbReference>
<dbReference type="RefSeq" id="WP_128226689.1">
    <property type="nucleotide sequence ID" value="NZ_SACR01000001.1"/>
</dbReference>
<dbReference type="OrthoDB" id="8198236at2"/>
<reference evidence="3 4" key="1">
    <citation type="submission" date="2019-01" db="EMBL/GenBank/DDBJ databases">
        <authorList>
            <person name="Chen W.-M."/>
        </authorList>
    </citation>
    <scope>NUCLEOTIDE SEQUENCE [LARGE SCALE GENOMIC DNA]</scope>
    <source>
        <strain evidence="3 4">KYPY4</strain>
    </source>
</reference>
<feature type="chain" id="PRO_5019135671" evidence="1">
    <location>
        <begin position="22"/>
        <end position="410"/>
    </location>
</feature>
<dbReference type="Proteomes" id="UP000285575">
    <property type="component" value="Unassembled WGS sequence"/>
</dbReference>
<dbReference type="NCBIfam" id="NF038122">
    <property type="entry name" value="metallo_LGF"/>
    <property type="match status" value="1"/>
</dbReference>
<dbReference type="EMBL" id="SACR01000001">
    <property type="protein sequence ID" value="RVU49048.1"/>
    <property type="molecule type" value="Genomic_DNA"/>
</dbReference>
<feature type="signal peptide" evidence="1">
    <location>
        <begin position="1"/>
        <end position="21"/>
    </location>
</feature>
<dbReference type="NCBIfam" id="TIGR02595">
    <property type="entry name" value="PEP_CTERM"/>
    <property type="match status" value="1"/>
</dbReference>
<feature type="domain" description="Ice-binding protein C-terminal" evidence="2">
    <location>
        <begin position="378"/>
        <end position="403"/>
    </location>
</feature>
<evidence type="ECO:0000313" key="3">
    <source>
        <dbReference type="EMBL" id="RVU49048.1"/>
    </source>
</evidence>
<dbReference type="Pfam" id="PF07589">
    <property type="entry name" value="PEP-CTERM"/>
    <property type="match status" value="1"/>
</dbReference>
<keyword evidence="1" id="KW-0732">Signal</keyword>
<dbReference type="SUPFAM" id="SSF55486">
    <property type="entry name" value="Metalloproteases ('zincins'), catalytic domain"/>
    <property type="match status" value="1"/>
</dbReference>
<dbReference type="InterPro" id="IPR013424">
    <property type="entry name" value="Ice-binding_C"/>
</dbReference>
<sequence>MKHHFLAAACLAALAPLSATAQATDHVHTPLCNHQWSDHQGALSFATPLALPSSGRTTGMTFILNDLGGVGPGTAARAGFEAAAALWSSVLLDPITIVLDVQFSALGPGILGSTGSTTNTVGYAALRSLLAADATSAADASAVASLQNGALGFVSNEPLTTGPIDSRVRVFDNNNSFDNNNIAVNTAQVKALGLVPTYAAGNTTQRDGSVSFSTAFNWDFDRSDGLTPGFFDFVGVAAHEIGHALGFRSGVDLADINALPGAQSPNGVRGLNNIAWGTVNDLFRYGSFQGAQTLDWSIGGTPCLSINAGASCVGLLSTGRVNGDGRQASHWKDDSLIGGAPLGIMDPTVGSATSNTPTLVVTQLDITAFDVMGYNVTAIPEPSTWLMMFGGLAAVGAVARRRRQSETAAA</sequence>
<protein>
    <submittedName>
        <fullName evidence="3">PEP-CTERM sorting domain-containing protein</fullName>
    </submittedName>
</protein>